<evidence type="ECO:0000256" key="5">
    <source>
        <dbReference type="ARBA" id="ARBA00022833"/>
    </source>
</evidence>
<dbReference type="PROSITE" id="PS00973">
    <property type="entry name" value="USP_2"/>
    <property type="match status" value="1"/>
</dbReference>
<keyword evidence="4 10" id="KW-0378">Hydrolase</keyword>
<gene>
    <name evidence="10" type="ORF">CTHT_0026420</name>
</gene>
<feature type="region of interest" description="Disordered" evidence="7">
    <location>
        <begin position="2595"/>
        <end position="2630"/>
    </location>
</feature>
<organism evidence="11">
    <name type="scientific">Chaetomium thermophilum (strain DSM 1495 / CBS 144.50 / IMI 039719)</name>
    <name type="common">Thermochaetoides thermophila</name>
    <dbReference type="NCBI Taxonomy" id="759272"/>
    <lineage>
        <taxon>Eukaryota</taxon>
        <taxon>Fungi</taxon>
        <taxon>Dikarya</taxon>
        <taxon>Ascomycota</taxon>
        <taxon>Pezizomycotina</taxon>
        <taxon>Sordariomycetes</taxon>
        <taxon>Sordariomycetidae</taxon>
        <taxon>Sordariales</taxon>
        <taxon>Chaetomiaceae</taxon>
        <taxon>Thermochaetoides</taxon>
    </lineage>
</organism>
<protein>
    <submittedName>
        <fullName evidence="10">Ubiquitin carboxyl-terminal hydrolase-like protein</fullName>
    </submittedName>
</protein>
<dbReference type="Pfam" id="PF05193">
    <property type="entry name" value="Peptidase_M16_C"/>
    <property type="match status" value="1"/>
</dbReference>
<dbReference type="InterPro" id="IPR035927">
    <property type="entry name" value="DUSP-like_sf"/>
</dbReference>
<dbReference type="FunFam" id="3.30.830.10:FF:000003">
    <property type="entry name" value="Insulin-degrading enzyme"/>
    <property type="match status" value="1"/>
</dbReference>
<dbReference type="GeneID" id="18256680"/>
<dbReference type="OMA" id="RISWADE"/>
<feature type="region of interest" description="Disordered" evidence="7">
    <location>
        <begin position="1315"/>
        <end position="1394"/>
    </location>
</feature>
<dbReference type="KEGG" id="cthr:CTHT_0026420"/>
<dbReference type="Pfam" id="PF00443">
    <property type="entry name" value="UCH"/>
    <property type="match status" value="1"/>
</dbReference>
<feature type="compositionally biased region" description="Low complexity" evidence="7">
    <location>
        <begin position="2611"/>
        <end position="2621"/>
    </location>
</feature>
<feature type="domain" description="DUSP" evidence="9">
    <location>
        <begin position="1398"/>
        <end position="1516"/>
    </location>
</feature>
<dbReference type="CDD" id="cd02674">
    <property type="entry name" value="Peptidase_C19R"/>
    <property type="match status" value="1"/>
</dbReference>
<sequence>MDRPPEDAQSQADAPSTTGSLTSSRVTLITEQLETPSLDDRSYRVIMLPNQLEALLVHDPKIDKASAAMDVNVGSYSDEDDMPGTAHALLFMGNKKYPAENAYHQYIAAHSGVTNAYTAATSTNYHFEVSAKPSNGEEPSATNPSPLLGALDRFAQFFIAPLFLENTLDRELRAVDSENKKNLQNDQWRLHQLKKSLSNPEHPFCHFSTGNLETLKTIPESRGINVRDKFIEFYEKHYSANRMKLCVLGRESLDVLQEWVVEHFSKVPNKNLPRNVWTDVVPYTKEQLGMQIFAKPVMDVREISLVFPFMEQEQYWEFQPSRYISHLIGHEGPGSIMAYIKSKGWANGLYAGSWAVGPGTPDLFEVQITLTEEGLKNYKEVVKVVFEYIALLRETEPEEWIFEEQKLLSEVNFKFREKTQSYRFTSKLSSTMQKPLPRKFLLSAYSVLRKFNPDLIKEGLDYLRPDNFFLNIVSRTYPGTWENKEKWYGTEYTCQPIPCDFMEEIKKAAASTPATRTAKIHLPHKNQFIPMKLDVEKKDIKEPALAPRIIRNDPIVRTWFKKDDTFWVPKATLIISCRSPLASASAANHVKVRLFTDLVKDALEEYSYDAELAGLEYTVTLDARGLLIELSGYNDKLPLLLQHVLVTIRDLEIRDDRFEIIKERLSRGYRNWELATPWNQISDYMSWLTIDRGYLVEELGAELPYITADSVRMFQKELLAQMHIEILAHGNLYKEDALRLTDLVESTFKPRELPKQQWTVRRGLILPSGSNYIWKKKLKDPANVNHCIHYCLHVGYRGDYTVRAKVLLLDQILHEPCFNQLRTKEQLGYVVYSGAWASPTQFGFYIIIQSEKPGPYLETRIEDFLRNGGKLLEEMSEEEFESNKRSIIDKRLEKLKYMEQESNRHWTHIYTEFYAFDNAQQDAEHIKLLTKAEMIEFFKYYIDPSSPTRAKLAVYLEAQAKSDVSTQQITELVKTLDLDSAAAARAATDLQARLSAAGPNVEKELEGLREYLAKDLKVAEDKIEAASQAWRKLHEEHGLGNEAANAEPPSANGIKPIFIEDVRSFKASLPASNGPKPMRDLSQGTVRMLEPPLAASPQSALWFLITSRISWADEESATVADALQEPAASSVFLLPLAAFDFVVRSSARVRACVCRRKSANPPPSLPPPLQLTFTTSSQKKRRITRQTTREHKPEDLVLPSTEHDDVDPTFSFSAASTSGLSTPTTSFVARAASLPPSVLPPRLQTAHAASLADSASSAASSPCAASADFSVDFDRNPDPLPESGVALLPLESHNFRRAGSQSPIHQSVRRALMGGASDLPQRSSSPLKRRASSMEPEHDVKLVDTRDDVDMIVVPESQREQSVAPQDPKEQRNNTHQDGAKASGADKEEELPLLNDIPPLDQQIKTIETLVKAFAETPIKEGDQAYLVSRMWLSKAQAFGSEAKHATQESIGTLGPVDNSDIIQAIFTDSTGQQCVKLKPGLTTEHFELFPKDAWDLLVSWYGLAPGQIPIVRYAHNTAPDSVSLPSIQFEFHPPMFTIHRLWSAASPIPINSSIKSKNPPPPVVIQSTSYGYHKFLKLIKELTDISMDRKIRVWRVLQTIPATERNTPEPSGMKTPPESPGRTVEFLTQAPTAPGSWPTLLVDVETFLKLEKGVDRDLVDADDSTTNPNYNGSKSLSIVGLAVDQTLVLDEQIKELGQVYVSTFSPSRDMPLPAKANSSNSSSSLAAHPRANTSSRSSPALPGTQARGRLPQKPGRTMGCVGLQNLGNTCYMNSALQCLRSVEELTKYFLTHEAKKEINPDNPLSHNGDVAMAYSRLLDEIYKDPTPASVAPRHFKSIIGRYAPAFSGYGQQDTQEFLGFLLDGLQEDLNRIKKKPYIEKPDSTDDMINNPAAIKEMADKVWDITKKRDDSVIADLFTGMYKSTLVCPQCDKVSITFDPFNNLTLPLPISNVWTHKVKYYPLNDAPVEINVDMDKNSTIRALKQFISARVGVPVERLFAGEEFQSKFFKFYEDRGIVAEVIQKSDIAVVHELECAPTNAHLVKNTENRQKFRARSPSNDEESANSADDPLAERLLVPVIHRITPSEASSRKRLGGRKASDYVPPPHFIVLNREEARNLDVIRRKILEKLATFTTLPELAGSDDTDTSETTDAEMVNNTSDADSAGDTKIVVKSVEGEEDMVDVTMKDAPTVMDKPGSTPASAASDDYPMLLKQFKKQRPKWLDPREFLEPRLQNLFDLTYFTDGPNTIPTGWEVNNDHDEFPTLASRLPKPPASDVDMRSPGPDRSEESASDESPQATAAITRMADESSDEDDEFPLPIKPHKTYGKKGKKRSEKQQRSARFYQHQQSPVSRVEPEELPSGALIGVGEGIMVEWTESSLEWVFGSEESSQGARTFVNLPVLDDPTLDAKRKARTERKRRGITLDDCLDEFESEEVLSENDCWYCPRCKEHVRATKKFDLWKTPDILVVHLKRFSSHGWRRDKLDILVDFPIEGLDLTRRVIDQEPGKQYIYDLIAVDNHYGGLGGGHYTAYAKNFFDGQWYEYNDASVSKTHDLSRMVSPAAYLLFYRRRSDIPLGGPKFQEICDKYNSMLMSSNADDDGSDSGEGRRLGQGSSLRGSPSASTGAVPTLPLGNRGLARLAVDPELPSYQASISAAAADIVDDDDTDMGAQLSWSNQETLHNSIEADGEDEGIGMADFDGATAMAGMTSVIGPTWNFDNITPGKHGSDVMGDDDAEIASDVAQGDGSSINNDDDDDDDDSDALNQAEFGDIIPPEPSTKYVEPTEPITPFPTYQEPPPASTNQVPAQLMSNFAVQAWAERNAVHEVPPAAASADDDRASDKVMEIHVASEEEMNTTSTATAPAVVAPAPPSSPAPVASATEDKKTDA</sequence>
<feature type="region of interest" description="Disordered" evidence="7">
    <location>
        <begin position="2742"/>
        <end position="2802"/>
    </location>
</feature>
<feature type="compositionally biased region" description="Basic and acidic residues" evidence="7">
    <location>
        <begin position="1335"/>
        <end position="1349"/>
    </location>
</feature>
<dbReference type="GO" id="GO:0005739">
    <property type="term" value="C:mitochondrion"/>
    <property type="evidence" value="ECO:0007669"/>
    <property type="project" value="TreeGrafter"/>
</dbReference>
<evidence type="ECO:0000313" key="11">
    <source>
        <dbReference type="Proteomes" id="UP000008066"/>
    </source>
</evidence>
<feature type="region of interest" description="Disordered" evidence="7">
    <location>
        <begin position="1705"/>
        <end position="1756"/>
    </location>
</feature>
<feature type="compositionally biased region" description="Basic residues" evidence="7">
    <location>
        <begin position="2321"/>
        <end position="2334"/>
    </location>
</feature>
<dbReference type="InterPro" id="IPR038765">
    <property type="entry name" value="Papain-like_cys_pep_sf"/>
</dbReference>
<dbReference type="PROSITE" id="PS51283">
    <property type="entry name" value="DUSP"/>
    <property type="match status" value="1"/>
</dbReference>
<name>G0S6J3_CHATD</name>
<feature type="region of interest" description="Disordered" evidence="7">
    <location>
        <begin position="1157"/>
        <end position="1203"/>
    </location>
</feature>
<dbReference type="SMART" id="SM00695">
    <property type="entry name" value="DUSP"/>
    <property type="match status" value="1"/>
</dbReference>
<dbReference type="EMBL" id="GL988041">
    <property type="protein sequence ID" value="EGS20804.1"/>
    <property type="molecule type" value="Genomic_DNA"/>
</dbReference>
<reference evidence="10 11" key="1">
    <citation type="journal article" date="2011" name="Cell">
        <title>Insight into structure and assembly of the nuclear pore complex by utilizing the genome of a eukaryotic thermophile.</title>
        <authorList>
            <person name="Amlacher S."/>
            <person name="Sarges P."/>
            <person name="Flemming D."/>
            <person name="van Noort V."/>
            <person name="Kunze R."/>
            <person name="Devos D.P."/>
            <person name="Arumugam M."/>
            <person name="Bork P."/>
            <person name="Hurt E."/>
        </authorList>
    </citation>
    <scope>NUCLEOTIDE SEQUENCE [LARGE SCALE GENOMIC DNA]</scope>
    <source>
        <strain evidence="11">DSM 1495 / CBS 144.50 / IMI 039719</strain>
    </source>
</reference>
<keyword evidence="2" id="KW-0645">Protease</keyword>
<dbReference type="GO" id="GO:0043171">
    <property type="term" value="P:peptide catabolic process"/>
    <property type="evidence" value="ECO:0007669"/>
    <property type="project" value="TreeGrafter"/>
</dbReference>
<feature type="compositionally biased region" description="Acidic residues" evidence="7">
    <location>
        <begin position="2751"/>
        <end position="2761"/>
    </location>
</feature>
<dbReference type="Proteomes" id="UP000008066">
    <property type="component" value="Unassembled WGS sequence"/>
</dbReference>
<dbReference type="PANTHER" id="PTHR43690:SF18">
    <property type="entry name" value="INSULIN-DEGRADING ENZYME-RELATED"/>
    <property type="match status" value="1"/>
</dbReference>
<dbReference type="InterPro" id="IPR011249">
    <property type="entry name" value="Metalloenz_LuxS/M16"/>
</dbReference>
<dbReference type="GO" id="GO:0005829">
    <property type="term" value="C:cytosol"/>
    <property type="evidence" value="ECO:0007669"/>
    <property type="project" value="TreeGrafter"/>
</dbReference>
<proteinExistence type="inferred from homology"/>
<dbReference type="eggNOG" id="KOG1870">
    <property type="taxonomic scope" value="Eukaryota"/>
</dbReference>
<dbReference type="eggNOG" id="KOG0959">
    <property type="taxonomic scope" value="Eukaryota"/>
</dbReference>
<dbReference type="FunFam" id="3.30.830.10:FF:000005">
    <property type="entry name" value="nardilysin isoform X1"/>
    <property type="match status" value="1"/>
</dbReference>
<dbReference type="InterPro" id="IPR018200">
    <property type="entry name" value="USP_CS"/>
</dbReference>
<keyword evidence="3" id="KW-0479">Metal-binding</keyword>
<feature type="compositionally biased region" description="Low complexity" evidence="7">
    <location>
        <begin position="2855"/>
        <end position="2866"/>
    </location>
</feature>
<dbReference type="GO" id="GO:0016579">
    <property type="term" value="P:protein deubiquitination"/>
    <property type="evidence" value="ECO:0007669"/>
    <property type="project" value="InterPro"/>
</dbReference>
<dbReference type="OrthoDB" id="952271at2759"/>
<dbReference type="Gene3D" id="3.90.70.10">
    <property type="entry name" value="Cysteine proteinases"/>
    <property type="match status" value="2"/>
</dbReference>
<evidence type="ECO:0000259" key="9">
    <source>
        <dbReference type="PROSITE" id="PS51283"/>
    </source>
</evidence>
<dbReference type="InterPro" id="IPR050626">
    <property type="entry name" value="Peptidase_M16"/>
</dbReference>
<dbReference type="PROSITE" id="PS00972">
    <property type="entry name" value="USP_1"/>
    <property type="match status" value="1"/>
</dbReference>
<accession>G0S6J3</accession>
<feature type="region of interest" description="Disordered" evidence="7">
    <location>
        <begin position="2252"/>
        <end position="2356"/>
    </location>
</feature>
<evidence type="ECO:0000313" key="10">
    <source>
        <dbReference type="EMBL" id="EGS20804.1"/>
    </source>
</evidence>
<keyword evidence="11" id="KW-1185">Reference proteome</keyword>
<evidence type="ECO:0000256" key="2">
    <source>
        <dbReference type="ARBA" id="ARBA00022670"/>
    </source>
</evidence>
<dbReference type="FunFam" id="3.30.830.10:FF:000004">
    <property type="entry name" value="Putative insulin-degrading enzyme"/>
    <property type="match status" value="1"/>
</dbReference>
<feature type="compositionally biased region" description="Basic and acidic residues" evidence="7">
    <location>
        <begin position="1367"/>
        <end position="1379"/>
    </location>
</feature>
<dbReference type="InterPro" id="IPR007863">
    <property type="entry name" value="Peptidase_M16_C"/>
</dbReference>
<feature type="compositionally biased region" description="Pro residues" evidence="7">
    <location>
        <begin position="1160"/>
        <end position="1169"/>
    </location>
</feature>
<dbReference type="InterPro" id="IPR011765">
    <property type="entry name" value="Pept_M16_N"/>
</dbReference>
<dbReference type="PANTHER" id="PTHR43690">
    <property type="entry name" value="NARDILYSIN"/>
    <property type="match status" value="1"/>
</dbReference>
<evidence type="ECO:0000256" key="7">
    <source>
        <dbReference type="SAM" id="MobiDB-lite"/>
    </source>
</evidence>
<dbReference type="SUPFAM" id="SSF63411">
    <property type="entry name" value="LuxS/MPP-like metallohydrolase"/>
    <property type="match status" value="4"/>
</dbReference>
<evidence type="ECO:0000256" key="6">
    <source>
        <dbReference type="ARBA" id="ARBA00023049"/>
    </source>
</evidence>
<dbReference type="STRING" id="759272.G0S6J3"/>
<feature type="region of interest" description="Disordered" evidence="7">
    <location>
        <begin position="1"/>
        <end position="24"/>
    </location>
</feature>
<evidence type="ECO:0000256" key="4">
    <source>
        <dbReference type="ARBA" id="ARBA00022801"/>
    </source>
</evidence>
<dbReference type="SUPFAM" id="SSF54001">
    <property type="entry name" value="Cysteine proteinases"/>
    <property type="match status" value="1"/>
</dbReference>
<dbReference type="SUPFAM" id="SSF143791">
    <property type="entry name" value="DUSP-like"/>
    <property type="match status" value="1"/>
</dbReference>
<dbReference type="InterPro" id="IPR001394">
    <property type="entry name" value="Peptidase_C19_UCH"/>
</dbReference>
<feature type="compositionally biased region" description="Pro residues" evidence="7">
    <location>
        <begin position="2786"/>
        <end position="2799"/>
    </location>
</feature>
<dbReference type="GO" id="GO:0004843">
    <property type="term" value="F:cysteine-type deubiquitinase activity"/>
    <property type="evidence" value="ECO:0007669"/>
    <property type="project" value="InterPro"/>
</dbReference>
<comment type="similarity">
    <text evidence="1">Belongs to the peptidase M16 family.</text>
</comment>
<dbReference type="Pfam" id="PF16187">
    <property type="entry name" value="Peptidase_M16_M"/>
    <property type="match status" value="1"/>
</dbReference>
<feature type="compositionally biased region" description="Polar residues" evidence="7">
    <location>
        <begin position="8"/>
        <end position="24"/>
    </location>
</feature>
<dbReference type="HOGENOM" id="CLU_000455_0_0_1"/>
<dbReference type="Gene3D" id="3.30.830.10">
    <property type="entry name" value="Metalloenzyme, LuxS/M16 peptidase-like"/>
    <property type="match status" value="4"/>
</dbReference>
<keyword evidence="6" id="KW-0482">Metalloprotease</keyword>
<dbReference type="Pfam" id="PF22456">
    <property type="entry name" value="PqqF-like_C_4"/>
    <property type="match status" value="1"/>
</dbReference>
<dbReference type="GO" id="GO:0004222">
    <property type="term" value="F:metalloendopeptidase activity"/>
    <property type="evidence" value="ECO:0007669"/>
    <property type="project" value="TreeGrafter"/>
</dbReference>
<dbReference type="InterPro" id="IPR054734">
    <property type="entry name" value="PqqF-like_C_4"/>
</dbReference>
<feature type="region of interest" description="Disordered" evidence="7">
    <location>
        <begin position="2046"/>
        <end position="2068"/>
    </location>
</feature>
<feature type="domain" description="USP" evidence="8">
    <location>
        <begin position="1762"/>
        <end position="2571"/>
    </location>
</feature>
<dbReference type="GO" id="GO:0051603">
    <property type="term" value="P:proteolysis involved in protein catabolic process"/>
    <property type="evidence" value="ECO:0007669"/>
    <property type="project" value="TreeGrafter"/>
</dbReference>
<dbReference type="InterPro" id="IPR028889">
    <property type="entry name" value="USP"/>
</dbReference>
<dbReference type="GO" id="GO:0046872">
    <property type="term" value="F:metal ion binding"/>
    <property type="evidence" value="ECO:0007669"/>
    <property type="project" value="UniProtKB-KW"/>
</dbReference>
<evidence type="ECO:0000256" key="3">
    <source>
        <dbReference type="ARBA" id="ARBA00022723"/>
    </source>
</evidence>
<dbReference type="Pfam" id="PF00675">
    <property type="entry name" value="Peptidase_M16"/>
    <property type="match status" value="1"/>
</dbReference>
<keyword evidence="5" id="KW-0862">Zinc</keyword>
<dbReference type="Pfam" id="PF06337">
    <property type="entry name" value="DUSP"/>
    <property type="match status" value="1"/>
</dbReference>
<dbReference type="InterPro" id="IPR032632">
    <property type="entry name" value="Peptidase_M16_M"/>
</dbReference>
<evidence type="ECO:0000259" key="8">
    <source>
        <dbReference type="PROSITE" id="PS50235"/>
    </source>
</evidence>
<feature type="compositionally biased region" description="Basic and acidic residues" evidence="7">
    <location>
        <begin position="2277"/>
        <end position="2289"/>
    </location>
</feature>
<evidence type="ECO:0000256" key="1">
    <source>
        <dbReference type="ARBA" id="ARBA00007261"/>
    </source>
</evidence>
<dbReference type="Gene3D" id="3.30.2230.10">
    <property type="entry name" value="DUSP-like"/>
    <property type="match status" value="1"/>
</dbReference>
<dbReference type="InterPro" id="IPR006615">
    <property type="entry name" value="Pept_C19_DUSP"/>
</dbReference>
<dbReference type="RefSeq" id="XP_006693100.1">
    <property type="nucleotide sequence ID" value="XM_006693037.1"/>
</dbReference>
<feature type="region of interest" description="Disordered" evidence="7">
    <location>
        <begin position="2850"/>
        <end position="2887"/>
    </location>
</feature>
<dbReference type="PROSITE" id="PS50235">
    <property type="entry name" value="USP_3"/>
    <property type="match status" value="1"/>
</dbReference>